<dbReference type="OrthoDB" id="2388154at2"/>
<sequence>MSKFWKMVVSYIVALILVLTIYIGISELYLTIHKWIFENSDLSVFRISQIIGIVATVLISTIALAKEIRAYPGNVSIGATNLPNFMYHPDFEKLHNSSFLKDREKLKAKINEQEQYNEELLDELERKDLEFEQVAYISDIFIRHHKNASRLVRSLLQLLNEGSPYWKWEFCNNILDECVTILLEDRADKSSTIYFINGENKLEMFAYNRIEFSSSRNRKFKKGEGFAGYIWKTGETELVSDVLNSPHFKGAYAPRHEYGSILGVPIKIGEKVVGVLCVQSEDIDEFHSDDERTVIFYADMCALAHFYDKINDR</sequence>
<evidence type="ECO:0000256" key="1">
    <source>
        <dbReference type="SAM" id="Coils"/>
    </source>
</evidence>
<evidence type="ECO:0000313" key="4">
    <source>
        <dbReference type="EMBL" id="MBP2076941.1"/>
    </source>
</evidence>
<dbReference type="SMART" id="SM00065">
    <property type="entry name" value="GAF"/>
    <property type="match status" value="1"/>
</dbReference>
<dbReference type="EMBL" id="JAGGMB010000003">
    <property type="protein sequence ID" value="MBP2076941.1"/>
    <property type="molecule type" value="Genomic_DNA"/>
</dbReference>
<dbReference type="Gene3D" id="3.30.450.40">
    <property type="match status" value="1"/>
</dbReference>
<feature type="coiled-coil region" evidence="1">
    <location>
        <begin position="103"/>
        <end position="130"/>
    </location>
</feature>
<name>A0A9X0YRV5_9BACI</name>
<dbReference type="AlphaFoldDB" id="A0A9X0YRV5"/>
<dbReference type="RefSeq" id="WP_149473012.1">
    <property type="nucleotide sequence ID" value="NZ_JAGGMB010000003.1"/>
</dbReference>
<organism evidence="4 5">
    <name type="scientific">Oceanobacillus polygoni</name>
    <dbReference type="NCBI Taxonomy" id="1235259"/>
    <lineage>
        <taxon>Bacteria</taxon>
        <taxon>Bacillati</taxon>
        <taxon>Bacillota</taxon>
        <taxon>Bacilli</taxon>
        <taxon>Bacillales</taxon>
        <taxon>Bacillaceae</taxon>
        <taxon>Oceanobacillus</taxon>
    </lineage>
</organism>
<evidence type="ECO:0000259" key="3">
    <source>
        <dbReference type="SMART" id="SM00065"/>
    </source>
</evidence>
<proteinExistence type="predicted"/>
<dbReference type="InterPro" id="IPR003018">
    <property type="entry name" value="GAF"/>
</dbReference>
<evidence type="ECO:0000313" key="5">
    <source>
        <dbReference type="Proteomes" id="UP001138793"/>
    </source>
</evidence>
<dbReference type="Pfam" id="PF13185">
    <property type="entry name" value="GAF_2"/>
    <property type="match status" value="1"/>
</dbReference>
<comment type="caution">
    <text evidence="4">The sequence shown here is derived from an EMBL/GenBank/DDBJ whole genome shotgun (WGS) entry which is preliminary data.</text>
</comment>
<reference evidence="4" key="1">
    <citation type="submission" date="2021-03" db="EMBL/GenBank/DDBJ databases">
        <title>Genomic Encyclopedia of Type Strains, Phase IV (KMG-IV): sequencing the most valuable type-strain genomes for metagenomic binning, comparative biology and taxonomic classification.</title>
        <authorList>
            <person name="Goeker M."/>
        </authorList>
    </citation>
    <scope>NUCLEOTIDE SEQUENCE</scope>
    <source>
        <strain evidence="4">DSM 107338</strain>
    </source>
</reference>
<keyword evidence="1" id="KW-0175">Coiled coil</keyword>
<feature type="transmembrane region" description="Helical" evidence="2">
    <location>
        <begin position="7"/>
        <end position="25"/>
    </location>
</feature>
<keyword evidence="5" id="KW-1185">Reference proteome</keyword>
<feature type="transmembrane region" description="Helical" evidence="2">
    <location>
        <begin position="45"/>
        <end position="65"/>
    </location>
</feature>
<protein>
    <recommendedName>
        <fullName evidence="3">GAF domain-containing protein</fullName>
    </recommendedName>
</protein>
<keyword evidence="2" id="KW-0472">Membrane</keyword>
<evidence type="ECO:0000256" key="2">
    <source>
        <dbReference type="SAM" id="Phobius"/>
    </source>
</evidence>
<keyword evidence="2" id="KW-0812">Transmembrane</keyword>
<feature type="domain" description="GAF" evidence="3">
    <location>
        <begin position="147"/>
        <end position="311"/>
    </location>
</feature>
<dbReference type="Proteomes" id="UP001138793">
    <property type="component" value="Unassembled WGS sequence"/>
</dbReference>
<keyword evidence="2" id="KW-1133">Transmembrane helix</keyword>
<dbReference type="InterPro" id="IPR029016">
    <property type="entry name" value="GAF-like_dom_sf"/>
</dbReference>
<gene>
    <name evidence="4" type="ORF">J2Z64_001172</name>
</gene>
<dbReference type="SUPFAM" id="SSF55781">
    <property type="entry name" value="GAF domain-like"/>
    <property type="match status" value="1"/>
</dbReference>
<accession>A0A9X0YRV5</accession>